<gene>
    <name evidence="1" type="ORF">F3K02_05430</name>
</gene>
<evidence type="ECO:0000313" key="1">
    <source>
        <dbReference type="EMBL" id="NWF44696.1"/>
    </source>
</evidence>
<proteinExistence type="predicted"/>
<dbReference type="Proteomes" id="UP000545507">
    <property type="component" value="Unassembled WGS sequence"/>
</dbReference>
<protein>
    <submittedName>
        <fullName evidence="1">Uncharacterized protein</fullName>
    </submittedName>
</protein>
<dbReference type="EMBL" id="VYGV01000006">
    <property type="protein sequence ID" value="NWF44696.1"/>
    <property type="molecule type" value="Genomic_DNA"/>
</dbReference>
<dbReference type="AlphaFoldDB" id="A0A7Y8GUG5"/>
<evidence type="ECO:0000313" key="2">
    <source>
        <dbReference type="Proteomes" id="UP000545507"/>
    </source>
</evidence>
<reference evidence="1 2" key="1">
    <citation type="submission" date="2019-09" db="EMBL/GenBank/DDBJ databases">
        <title>Hydrogenophaga aromatica sp. nov., isolated from a para-xylene-degrading enrichment culture.</title>
        <authorList>
            <person name="Tancsics A."/>
            <person name="Banerjee S."/>
        </authorList>
    </citation>
    <scope>NUCLEOTIDE SEQUENCE [LARGE SCALE GENOMIC DNA]</scope>
    <source>
        <strain evidence="1 2">D2P1</strain>
    </source>
</reference>
<organism evidence="1 2">
    <name type="scientific">Hydrogenophaga aromaticivorans</name>
    <dbReference type="NCBI Taxonomy" id="2610898"/>
    <lineage>
        <taxon>Bacteria</taxon>
        <taxon>Pseudomonadati</taxon>
        <taxon>Pseudomonadota</taxon>
        <taxon>Betaproteobacteria</taxon>
        <taxon>Burkholderiales</taxon>
        <taxon>Comamonadaceae</taxon>
        <taxon>Hydrogenophaga</taxon>
    </lineage>
</organism>
<accession>A0A7Y8GUG5</accession>
<sequence length="110" mass="12376">MRWIKPALRNSISALLGNEVRKHSPESLEPVRQAMLAALGEDGARLNPRLKHRLQYLHDAHGLWYARSEMVAVLSSLHGEAHAVNAVKSLSYVFQGLLPKSLMDACRMRH</sequence>
<keyword evidence="2" id="KW-1185">Reference proteome</keyword>
<dbReference type="RefSeq" id="WP_177134109.1">
    <property type="nucleotide sequence ID" value="NZ_JAGPWB010000043.1"/>
</dbReference>
<comment type="caution">
    <text evidence="1">The sequence shown here is derived from an EMBL/GenBank/DDBJ whole genome shotgun (WGS) entry which is preliminary data.</text>
</comment>
<name>A0A7Y8GUG5_9BURK</name>